<organism evidence="2 3">
    <name type="scientific">Clostridium butyricum</name>
    <dbReference type="NCBI Taxonomy" id="1492"/>
    <lineage>
        <taxon>Bacteria</taxon>
        <taxon>Bacillati</taxon>
        <taxon>Bacillota</taxon>
        <taxon>Clostridia</taxon>
        <taxon>Eubacteriales</taxon>
        <taxon>Clostridiaceae</taxon>
        <taxon>Clostridium</taxon>
    </lineage>
</organism>
<dbReference type="EMBL" id="WOFV02000192">
    <property type="protein sequence ID" value="NAS20047.1"/>
    <property type="molecule type" value="Genomic_DNA"/>
</dbReference>
<comment type="caution">
    <text evidence="2">The sequence shown here is derived from an EMBL/GenBank/DDBJ whole genome shotgun (WGS) entry which is preliminary data.</text>
</comment>
<dbReference type="Proteomes" id="UP000474042">
    <property type="component" value="Unassembled WGS sequence"/>
</dbReference>
<proteinExistence type="predicted"/>
<name>A0A6L9ETK4_CLOBU</name>
<accession>A0A6L9ETK4</accession>
<evidence type="ECO:0000313" key="2">
    <source>
        <dbReference type="EMBL" id="NAS20047.1"/>
    </source>
</evidence>
<sequence length="135" mass="15770">MYSIDNQLKIEDFVFPFGELDKNNRWVKLADIIPWFEFEQIYSEKFINNGRPSKPFRIVLGSLIIKQKLNCSDRETVSAIAENPYLQYFIGLKEFQQSAPFGASSMVEFRKRISDEMIIEMNEIILESEASSEDI</sequence>
<dbReference type="InterPro" id="IPR008490">
    <property type="entry name" value="Transposase_InsH_N"/>
</dbReference>
<feature type="non-terminal residue" evidence="2">
    <location>
        <position position="135"/>
    </location>
</feature>
<dbReference type="PANTHER" id="PTHR33803">
    <property type="entry name" value="IS1478 TRANSPOSASE"/>
    <property type="match status" value="1"/>
</dbReference>
<dbReference type="Pfam" id="PF05598">
    <property type="entry name" value="DUF772"/>
    <property type="match status" value="1"/>
</dbReference>
<dbReference type="PANTHER" id="PTHR33803:SF3">
    <property type="entry name" value="BLL1974 PROTEIN"/>
    <property type="match status" value="1"/>
</dbReference>
<gene>
    <name evidence="2" type="ORF">GND98_020130</name>
</gene>
<evidence type="ECO:0000259" key="1">
    <source>
        <dbReference type="Pfam" id="PF05598"/>
    </source>
</evidence>
<reference evidence="2 3" key="1">
    <citation type="submission" date="2020-01" db="EMBL/GenBank/DDBJ databases">
        <title>Genome sequence of a 1,3-propanediol producer, Clostridium butyricum S3.</title>
        <authorList>
            <person name="Zhou J."/>
        </authorList>
    </citation>
    <scope>NUCLEOTIDE SEQUENCE [LARGE SCALE GENOMIC DNA]</scope>
    <source>
        <strain evidence="2 3">S3</strain>
    </source>
</reference>
<evidence type="ECO:0000313" key="3">
    <source>
        <dbReference type="Proteomes" id="UP000474042"/>
    </source>
</evidence>
<dbReference type="AlphaFoldDB" id="A0A6L9ETK4"/>
<protein>
    <submittedName>
        <fullName evidence="2">IS5/IS1182 family transposase</fullName>
    </submittedName>
</protein>
<feature type="domain" description="Transposase InsH N-terminal" evidence="1">
    <location>
        <begin position="20"/>
        <end position="112"/>
    </location>
</feature>